<feature type="compositionally biased region" description="Low complexity" evidence="1">
    <location>
        <begin position="59"/>
        <end position="74"/>
    </location>
</feature>
<evidence type="ECO:0000256" key="1">
    <source>
        <dbReference type="SAM" id="MobiDB-lite"/>
    </source>
</evidence>
<evidence type="ECO:0000313" key="2">
    <source>
        <dbReference type="EMBL" id="GAA1192727.1"/>
    </source>
</evidence>
<dbReference type="EMBL" id="BAAAKV010000068">
    <property type="protein sequence ID" value="GAA1192727.1"/>
    <property type="molecule type" value="Genomic_DNA"/>
</dbReference>
<proteinExistence type="predicted"/>
<reference evidence="2 3" key="1">
    <citation type="journal article" date="2019" name="Int. J. Syst. Evol. Microbiol.">
        <title>The Global Catalogue of Microorganisms (GCM) 10K type strain sequencing project: providing services to taxonomists for standard genome sequencing and annotation.</title>
        <authorList>
            <consortium name="The Broad Institute Genomics Platform"/>
            <consortium name="The Broad Institute Genome Sequencing Center for Infectious Disease"/>
            <person name="Wu L."/>
            <person name="Ma J."/>
        </authorList>
    </citation>
    <scope>NUCLEOTIDE SEQUENCE [LARGE SCALE GENOMIC DNA]</scope>
    <source>
        <strain evidence="2 3">JCM 12696</strain>
    </source>
</reference>
<organism evidence="2 3">
    <name type="scientific">Streptomyces hebeiensis</name>
    <dbReference type="NCBI Taxonomy" id="229486"/>
    <lineage>
        <taxon>Bacteria</taxon>
        <taxon>Bacillati</taxon>
        <taxon>Actinomycetota</taxon>
        <taxon>Actinomycetes</taxon>
        <taxon>Kitasatosporales</taxon>
        <taxon>Streptomycetaceae</taxon>
        <taxon>Streptomyces</taxon>
    </lineage>
</organism>
<comment type="caution">
    <text evidence="2">The sequence shown here is derived from an EMBL/GenBank/DDBJ whole genome shotgun (WGS) entry which is preliminary data.</text>
</comment>
<feature type="region of interest" description="Disordered" evidence="1">
    <location>
        <begin position="31"/>
        <end position="104"/>
    </location>
</feature>
<keyword evidence="3" id="KW-1185">Reference proteome</keyword>
<feature type="compositionally biased region" description="Polar residues" evidence="1">
    <location>
        <begin position="45"/>
        <end position="57"/>
    </location>
</feature>
<dbReference type="Proteomes" id="UP001501371">
    <property type="component" value="Unassembled WGS sequence"/>
</dbReference>
<sequence length="104" mass="10703">MLQADVFHLAGTDAVSRHELGILIARRDGIAPPGCPPAGAWTAASQEPSTYASTAQPHSAGSAPGSAAPESSSARTKVEPQPMKPSTTLRSSGVLEKIERALKD</sequence>
<accession>A0ABN1V5Q0</accession>
<gene>
    <name evidence="2" type="ORF">GCM10009654_57510</name>
</gene>
<protein>
    <submittedName>
        <fullName evidence="2">Uncharacterized protein</fullName>
    </submittedName>
</protein>
<evidence type="ECO:0000313" key="3">
    <source>
        <dbReference type="Proteomes" id="UP001501371"/>
    </source>
</evidence>
<name>A0ABN1V5Q0_9ACTN</name>